<reference evidence="1 2" key="1">
    <citation type="journal article" date="2010" name="Stand. Genomic Sci.">
        <title>Complete genome sequence of Marinobacter adhaerens type strain (HP15), a diatom-interacting marine microorganism.</title>
        <authorList>
            <person name="Gardes A."/>
            <person name="Kaeppel E."/>
            <person name="Shehzad A."/>
            <person name="Seebah S."/>
            <person name="Teeling H."/>
            <person name="Yarza P."/>
            <person name="Glockner F.O."/>
            <person name="Grossart H.P."/>
            <person name="Ullrich M.S."/>
        </authorList>
    </citation>
    <scope>NUCLEOTIDE SEQUENCE [LARGE SCALE GENOMIC DNA]</scope>
    <source>
        <strain evidence="2">DSM 23420 / HP15</strain>
        <plasmid evidence="2">Plasmid pHP-187</plasmid>
    </source>
</reference>
<geneLocation type="plasmid" evidence="1 2">
    <name>pHP-187</name>
</geneLocation>
<dbReference type="AlphaFoldDB" id="E4PSD0"/>
<proteinExistence type="predicted"/>
<dbReference type="Proteomes" id="UP000007077">
    <property type="component" value="Plasmid pHP-187"/>
</dbReference>
<dbReference type="EMBL" id="CP001980">
    <property type="protein sequence ID" value="ADQ00165.1"/>
    <property type="molecule type" value="Genomic_DNA"/>
</dbReference>
<name>E4PSD0_MARAH</name>
<dbReference type="KEGG" id="mad:HP15_p187g168"/>
<protein>
    <submittedName>
        <fullName evidence="1">Uncharacterized protein</fullName>
    </submittedName>
</protein>
<keyword evidence="1" id="KW-0614">Plasmid</keyword>
<organism evidence="1 2">
    <name type="scientific">Marinobacter adhaerens (strain DSM 23420 / HP15)</name>
    <dbReference type="NCBI Taxonomy" id="225937"/>
    <lineage>
        <taxon>Bacteria</taxon>
        <taxon>Pseudomonadati</taxon>
        <taxon>Pseudomonadota</taxon>
        <taxon>Gammaproteobacteria</taxon>
        <taxon>Pseudomonadales</taxon>
        <taxon>Marinobacteraceae</taxon>
        <taxon>Marinobacter</taxon>
    </lineage>
</organism>
<evidence type="ECO:0000313" key="2">
    <source>
        <dbReference type="Proteomes" id="UP000007077"/>
    </source>
</evidence>
<sequence>MLLPNSDDVLFLEVSPPSANIDLCEQYSTSEGVAQW</sequence>
<accession>E4PSD0</accession>
<evidence type="ECO:0000313" key="1">
    <source>
        <dbReference type="EMBL" id="ADQ00165.1"/>
    </source>
</evidence>
<gene>
    <name evidence="1" type="ordered locus">HP15_p187g168</name>
</gene>
<dbReference type="HOGENOM" id="CLU_3356982_0_0_6"/>
<reference evidence="2" key="2">
    <citation type="submission" date="2010-02" db="EMBL/GenBank/DDBJ databases">
        <title>Complete genome sequence of Marinobacter adhaerens type strain (HP15).</title>
        <authorList>
            <person name="Gaerdes A.A.M."/>
            <person name="Kaeppel E."/>
            <person name="Shezad A."/>
            <person name="Seebah S."/>
            <person name="Teeling H."/>
            <person name="Yarza P."/>
            <person name="Gloeckner F.O."/>
            <person name="Ullrich M.S."/>
        </authorList>
    </citation>
    <scope>NUCLEOTIDE SEQUENCE [LARGE SCALE GENOMIC DNA]</scope>
    <source>
        <strain evidence="2">DSM 23420 / HP15</strain>
        <plasmid evidence="2">Plasmid pHP-187</plasmid>
    </source>
</reference>